<feature type="transmembrane region" description="Helical" evidence="10">
    <location>
        <begin position="267"/>
        <end position="285"/>
    </location>
</feature>
<feature type="transmembrane region" description="Helical" evidence="10">
    <location>
        <begin position="151"/>
        <end position="173"/>
    </location>
</feature>
<evidence type="ECO:0000256" key="4">
    <source>
        <dbReference type="ARBA" id="ARBA00022692"/>
    </source>
</evidence>
<feature type="transmembrane region" description="Helical" evidence="10">
    <location>
        <begin position="359"/>
        <end position="381"/>
    </location>
</feature>
<sequence>MEREVVLSFLPTFALILFLSKLSGNISARFGQPAVFGELLAGLIFGPAILNVVHMNEFIALFSEIGVIFLMFLAGLQTDLKELKRVGLAAFSSASFGVILPLFFGAIFSLYSGFGISESVFVGAVLTATSVSISAQTLMELGRLRSKVGMTILGAAVIDDVLGIIILSLVIAFELGRGNIYFLLFRIFSYLFLAILVAKVFLKRYLDFFSRLKVSRPLIAGSIVLILIYSWCAEVFGSLAAITGSYLIGTMISFTEYSERISDRMSTLTYSIFAPLFFFSVGLYVERGGLESALYLYAIVIFLIAVFTKIVGCGFGALITRFNFMDSLRVGTGMISRGEVAIIVATIGLTSSVLSRPVFSVLIVVAILTTVITPILLRALYRTERDL</sequence>
<name>M1E4C5_9BACT</name>
<feature type="transmembrane region" description="Helical" evidence="10">
    <location>
        <begin position="58"/>
        <end position="76"/>
    </location>
</feature>
<comment type="subcellular location">
    <subcellularLocation>
        <location evidence="1">Membrane</location>
        <topology evidence="1">Multi-pass membrane protein</topology>
    </subcellularLocation>
</comment>
<organism evidence="12 13">
    <name type="scientific">Thermodesulfobium narugense DSM 14796</name>
    <dbReference type="NCBI Taxonomy" id="747365"/>
    <lineage>
        <taxon>Bacteria</taxon>
        <taxon>Pseudomonadati</taxon>
        <taxon>Thermodesulfobiota</taxon>
        <taxon>Thermodesulfobiia</taxon>
        <taxon>Thermodesulfobiales</taxon>
        <taxon>Thermodesulfobiaceae</taxon>
        <taxon>Thermodesulfobium</taxon>
    </lineage>
</organism>
<evidence type="ECO:0000256" key="6">
    <source>
        <dbReference type="ARBA" id="ARBA00023053"/>
    </source>
</evidence>
<proteinExistence type="predicted"/>
<dbReference type="GO" id="GO:0016020">
    <property type="term" value="C:membrane"/>
    <property type="evidence" value="ECO:0007669"/>
    <property type="project" value="UniProtKB-SubCell"/>
</dbReference>
<evidence type="ECO:0000256" key="3">
    <source>
        <dbReference type="ARBA" id="ARBA00022449"/>
    </source>
</evidence>
<protein>
    <submittedName>
        <fullName evidence="12">Sodium/hydrogen exchanger</fullName>
    </submittedName>
</protein>
<accession>M1E4C5</accession>
<keyword evidence="9" id="KW-0739">Sodium transport</keyword>
<evidence type="ECO:0000313" key="13">
    <source>
        <dbReference type="Proteomes" id="UP000011765"/>
    </source>
</evidence>
<feature type="transmembrane region" description="Helical" evidence="10">
    <location>
        <begin position="214"/>
        <end position="231"/>
    </location>
</feature>
<evidence type="ECO:0000256" key="9">
    <source>
        <dbReference type="ARBA" id="ARBA00023201"/>
    </source>
</evidence>
<dbReference type="STRING" id="747365.Thena_0351"/>
<evidence type="ECO:0000256" key="5">
    <source>
        <dbReference type="ARBA" id="ARBA00022989"/>
    </source>
</evidence>
<keyword evidence="2" id="KW-0813">Transport</keyword>
<dbReference type="eggNOG" id="COG0475">
    <property type="taxonomic scope" value="Bacteria"/>
</dbReference>
<dbReference type="Gene3D" id="1.20.1530.20">
    <property type="match status" value="1"/>
</dbReference>
<dbReference type="RefSeq" id="WP_013755726.1">
    <property type="nucleotide sequence ID" value="NC_015499.1"/>
</dbReference>
<dbReference type="Pfam" id="PF00999">
    <property type="entry name" value="Na_H_Exchanger"/>
    <property type="match status" value="1"/>
</dbReference>
<dbReference type="Proteomes" id="UP000011765">
    <property type="component" value="Chromosome"/>
</dbReference>
<keyword evidence="4 10" id="KW-0812">Transmembrane</keyword>
<keyword evidence="7" id="KW-0406">Ion transport</keyword>
<evidence type="ECO:0000256" key="10">
    <source>
        <dbReference type="SAM" id="Phobius"/>
    </source>
</evidence>
<evidence type="ECO:0000256" key="7">
    <source>
        <dbReference type="ARBA" id="ARBA00023065"/>
    </source>
</evidence>
<keyword evidence="6" id="KW-0915">Sodium</keyword>
<keyword evidence="3" id="KW-0050">Antiport</keyword>
<dbReference type="PANTHER" id="PTHR43562:SF3">
    <property type="entry name" value="SODIUM ION_PROTON EXCHANGER (EUROFUNG)"/>
    <property type="match status" value="1"/>
</dbReference>
<feature type="transmembrane region" description="Helical" evidence="10">
    <location>
        <begin position="179"/>
        <end position="202"/>
    </location>
</feature>
<feature type="transmembrane region" description="Helical" evidence="10">
    <location>
        <begin position="297"/>
        <end position="322"/>
    </location>
</feature>
<dbReference type="GO" id="GO:0015297">
    <property type="term" value="F:antiporter activity"/>
    <property type="evidence" value="ECO:0007669"/>
    <property type="project" value="UniProtKB-KW"/>
</dbReference>
<evidence type="ECO:0000256" key="8">
    <source>
        <dbReference type="ARBA" id="ARBA00023136"/>
    </source>
</evidence>
<evidence type="ECO:0000256" key="1">
    <source>
        <dbReference type="ARBA" id="ARBA00004141"/>
    </source>
</evidence>
<dbReference type="AlphaFoldDB" id="M1E4C5"/>
<dbReference type="InterPro" id="IPR006153">
    <property type="entry name" value="Cation/H_exchanger_TM"/>
</dbReference>
<feature type="transmembrane region" description="Helical" evidence="10">
    <location>
        <begin position="88"/>
        <end position="114"/>
    </location>
</feature>
<feature type="domain" description="Cation/H+ exchanger transmembrane" evidence="11">
    <location>
        <begin position="15"/>
        <end position="379"/>
    </location>
</feature>
<dbReference type="GO" id="GO:0006814">
    <property type="term" value="P:sodium ion transport"/>
    <property type="evidence" value="ECO:0007669"/>
    <property type="project" value="UniProtKB-KW"/>
</dbReference>
<dbReference type="EMBL" id="CP002690">
    <property type="protein sequence ID" value="AEE13997.1"/>
    <property type="molecule type" value="Genomic_DNA"/>
</dbReference>
<keyword evidence="5 10" id="KW-1133">Transmembrane helix</keyword>
<reference evidence="12 13" key="1">
    <citation type="submission" date="2011-04" db="EMBL/GenBank/DDBJ databases">
        <title>The complete genome of Thermodesulfobium narugense DSM 14796.</title>
        <authorList>
            <consortium name="US DOE Joint Genome Institute (JGI-PGF)"/>
            <person name="Lucas S."/>
            <person name="Han J."/>
            <person name="Lapidus A."/>
            <person name="Bruce D."/>
            <person name="Goodwin L."/>
            <person name="Pitluck S."/>
            <person name="Peters L."/>
            <person name="Kyrpides N."/>
            <person name="Mavromatis K."/>
            <person name="Pagani I."/>
            <person name="Ivanova N."/>
            <person name="Ovchinnikova G."/>
            <person name="Zhang X."/>
            <person name="Saunders L."/>
            <person name="Detter J.C."/>
            <person name="Tapia R."/>
            <person name="Han C."/>
            <person name="Land M."/>
            <person name="Hauser L."/>
            <person name="Markowitz V."/>
            <person name="Cheng J.-F."/>
            <person name="Hugenholtz P."/>
            <person name="Woyke T."/>
            <person name="Wu D."/>
            <person name="Spring S."/>
            <person name="Schroeder M."/>
            <person name="Brambilla E."/>
            <person name="Klenk H.-P."/>
            <person name="Eisen J.A."/>
        </authorList>
    </citation>
    <scope>NUCLEOTIDE SEQUENCE [LARGE SCALE GENOMIC DNA]</scope>
    <source>
        <strain evidence="12 13">DSM 14796</strain>
    </source>
</reference>
<feature type="transmembrane region" description="Helical" evidence="10">
    <location>
        <begin position="120"/>
        <end position="139"/>
    </location>
</feature>
<feature type="transmembrane region" description="Helical" evidence="10">
    <location>
        <begin position="34"/>
        <end position="52"/>
    </location>
</feature>
<feature type="transmembrane region" description="Helical" evidence="10">
    <location>
        <begin position="334"/>
        <end position="353"/>
    </location>
</feature>
<dbReference type="InterPro" id="IPR038770">
    <property type="entry name" value="Na+/solute_symporter_sf"/>
</dbReference>
<dbReference type="HOGENOM" id="CLU_005126_7_1_9"/>
<dbReference type="GO" id="GO:1902600">
    <property type="term" value="P:proton transmembrane transport"/>
    <property type="evidence" value="ECO:0007669"/>
    <property type="project" value="InterPro"/>
</dbReference>
<evidence type="ECO:0000259" key="11">
    <source>
        <dbReference type="Pfam" id="PF00999"/>
    </source>
</evidence>
<keyword evidence="13" id="KW-1185">Reference proteome</keyword>
<evidence type="ECO:0000313" key="12">
    <source>
        <dbReference type="EMBL" id="AEE13997.1"/>
    </source>
</evidence>
<gene>
    <name evidence="12" type="ORF">Thena_0351</name>
</gene>
<evidence type="ECO:0000256" key="2">
    <source>
        <dbReference type="ARBA" id="ARBA00022448"/>
    </source>
</evidence>
<keyword evidence="8 10" id="KW-0472">Membrane</keyword>
<dbReference type="KEGG" id="tnr:Thena_0351"/>
<dbReference type="PANTHER" id="PTHR43562">
    <property type="entry name" value="NAPA-TYPE SODIUM/HYDROGEN ANTIPORTER"/>
    <property type="match status" value="1"/>
</dbReference>
<feature type="transmembrane region" description="Helical" evidence="10">
    <location>
        <begin position="6"/>
        <end position="22"/>
    </location>
</feature>